<dbReference type="GO" id="GO:0004673">
    <property type="term" value="F:protein histidine kinase activity"/>
    <property type="evidence" value="ECO:0007669"/>
    <property type="project" value="UniProtKB-EC"/>
</dbReference>
<dbReference type="Gene3D" id="3.30.565.10">
    <property type="entry name" value="Histidine kinase-like ATPase, C-terminal domain"/>
    <property type="match status" value="1"/>
</dbReference>
<keyword evidence="8" id="KW-0288">FMN</keyword>
<dbReference type="SMART" id="SM00911">
    <property type="entry name" value="HWE_HK"/>
    <property type="match status" value="1"/>
</dbReference>
<proteinExistence type="predicted"/>
<dbReference type="AlphaFoldDB" id="A0A370HBK4"/>
<sequence length="1000" mass="113190">MLSAGPWPQGEGEMAARIRSLGWADTPLGPIETWPQSLRTTVDLILAMPGPATILWGPKHVQIYNDAYIAIAKERHPALLGRPVVEGWPDVYKSVIAPILESASAGRATRLTGFPVPLAGLDSRLEERVFDTDWSPIRDESGAVAGALQTLVEVSDRLEVQAALRESEARHRLLIESWTQAVWETDADGVVVADSPSWRAYTGQTLDEWLGYGWLDAIHPDDRAYAERQWREAVAARALVNAEFRLRAPDGEWRWTNVRAAPVLDAEGRVEKWAGMNIDIDDRKRTEAALRENEERYRTLFESMDEGYLLSEVILDENDKAIDIRFLEANPAAVRLAGRDFTGQRMREIDPRYEEYWYEAYGRVALTGEPIRAEHYAEPHGRWFDFRLSKVGPPESKRVASVHQDVTERKSAEQALRESEKRYRSLFATMDEGYALCELVRDDQGRAVDYRYLEVNRAFETLTGLASSQVNGRLRSEAIPVPDERRLEASARVIASGEPTRLEYFNEGLGRWYEVGLFPREGDQFAALFADITERKRAEIALRESEERLRDVLNSMAEGFALLGPDFTILDVNTETVRLDGRRRDELVGRSHWDAFPGTEHSPVGALFKRVVRERVPEALEHQYAWPNGRALWLDLRVYPTPGGIAIFWRDITDRKRADEALRASEQRYRALFESMDEAYAVVEVLKGQDGTWADFRFLEVNPAFIEHTSMPYPVGKTATELLGTPNPRWAQLYGQALDTGKPLRVEEREPTLGRTFDLNIFSLDRQQNRVAVLFTNITERREWEERLQVLVAELQHRTRNLLGVVRSIADRTLAGSSSLDEFQERFRDRIGALSRVNGLLSRLEESTRISFDELLQAELAGHGVMDGDGHGQVTLEGPTGIRLRSATVQTFALGLHELATNAVKHGALSLPEGRLLVRWGLVDGKDGDRRLQVEWQESGVPVPPPARGQHYRRGSGRELIERSLPYQLGAETSYELTPEGVRCTIILPLSTTHREAEHA</sequence>
<dbReference type="InterPro" id="IPR013656">
    <property type="entry name" value="PAS_4"/>
</dbReference>
<dbReference type="RefSeq" id="WP_170151597.1">
    <property type="nucleotide sequence ID" value="NZ_QQBB01000013.1"/>
</dbReference>
<keyword evidence="18" id="KW-1185">Reference proteome</keyword>
<evidence type="ECO:0000256" key="13">
    <source>
        <dbReference type="ARBA" id="ARBA00022991"/>
    </source>
</evidence>
<dbReference type="InterPro" id="IPR052162">
    <property type="entry name" value="Sensor_kinase/Photoreceptor"/>
</dbReference>
<keyword evidence="7" id="KW-0285">Flavoprotein</keyword>
<evidence type="ECO:0000313" key="17">
    <source>
        <dbReference type="EMBL" id="RDI53593.1"/>
    </source>
</evidence>
<dbReference type="EMBL" id="QQBB01000013">
    <property type="protein sequence ID" value="RDI53593.1"/>
    <property type="molecule type" value="Genomic_DNA"/>
</dbReference>
<dbReference type="CDD" id="cd00130">
    <property type="entry name" value="PAS"/>
    <property type="match status" value="2"/>
</dbReference>
<evidence type="ECO:0000259" key="15">
    <source>
        <dbReference type="PROSITE" id="PS50112"/>
    </source>
</evidence>
<dbReference type="Pfam" id="PF08448">
    <property type="entry name" value="PAS_4"/>
    <property type="match status" value="1"/>
</dbReference>
<dbReference type="SUPFAM" id="SSF55785">
    <property type="entry name" value="PYP-like sensor domain (PAS domain)"/>
    <property type="match status" value="6"/>
</dbReference>
<evidence type="ECO:0000256" key="6">
    <source>
        <dbReference type="ARBA" id="ARBA00022606"/>
    </source>
</evidence>
<evidence type="ECO:0000313" key="18">
    <source>
        <dbReference type="Proteomes" id="UP000254925"/>
    </source>
</evidence>
<keyword evidence="14" id="KW-0675">Receptor</keyword>
<dbReference type="Proteomes" id="UP000254925">
    <property type="component" value="Unassembled WGS sequence"/>
</dbReference>
<organism evidence="17 18">
    <name type="scientific">Microvirga subterranea</name>
    <dbReference type="NCBI Taxonomy" id="186651"/>
    <lineage>
        <taxon>Bacteria</taxon>
        <taxon>Pseudomonadati</taxon>
        <taxon>Pseudomonadota</taxon>
        <taxon>Alphaproteobacteria</taxon>
        <taxon>Hyphomicrobiales</taxon>
        <taxon>Methylobacteriaceae</taxon>
        <taxon>Microvirga</taxon>
    </lineage>
</organism>
<dbReference type="EC" id="2.7.13.3" evidence="2"/>
<dbReference type="InterPro" id="IPR036890">
    <property type="entry name" value="HATPase_C_sf"/>
</dbReference>
<evidence type="ECO:0000256" key="14">
    <source>
        <dbReference type="ARBA" id="ARBA00023170"/>
    </source>
</evidence>
<keyword evidence="4" id="KW-0600">Photoreceptor protein</keyword>
<feature type="domain" description="PAC" evidence="16">
    <location>
        <begin position="240"/>
        <end position="292"/>
    </location>
</feature>
<dbReference type="SMART" id="SM00086">
    <property type="entry name" value="PAC"/>
    <property type="match status" value="3"/>
</dbReference>
<gene>
    <name evidence="17" type="ORF">DES45_11314</name>
</gene>
<keyword evidence="6" id="KW-0716">Sensory transduction</keyword>
<feature type="domain" description="PAS" evidence="15">
    <location>
        <begin position="167"/>
        <end position="237"/>
    </location>
</feature>
<dbReference type="GO" id="GO:0009881">
    <property type="term" value="F:photoreceptor activity"/>
    <property type="evidence" value="ECO:0007669"/>
    <property type="project" value="UniProtKB-KW"/>
</dbReference>
<dbReference type="InterPro" id="IPR000700">
    <property type="entry name" value="PAS-assoc_C"/>
</dbReference>
<dbReference type="InterPro" id="IPR013655">
    <property type="entry name" value="PAS_fold_3"/>
</dbReference>
<dbReference type="InterPro" id="IPR001610">
    <property type="entry name" value="PAC"/>
</dbReference>
<evidence type="ECO:0000256" key="11">
    <source>
        <dbReference type="ARBA" id="ARBA00022777"/>
    </source>
</evidence>
<keyword evidence="5" id="KW-0597">Phosphoprotein</keyword>
<feature type="domain" description="PAS" evidence="15">
    <location>
        <begin position="545"/>
        <end position="615"/>
    </location>
</feature>
<evidence type="ECO:0000256" key="3">
    <source>
        <dbReference type="ARBA" id="ARBA00021740"/>
    </source>
</evidence>
<dbReference type="SMART" id="SM00091">
    <property type="entry name" value="PAS"/>
    <property type="match status" value="5"/>
</dbReference>
<dbReference type="InterPro" id="IPR035965">
    <property type="entry name" value="PAS-like_dom_sf"/>
</dbReference>
<dbReference type="PROSITE" id="PS50113">
    <property type="entry name" value="PAC"/>
    <property type="match status" value="1"/>
</dbReference>
<protein>
    <recommendedName>
        <fullName evidence="3">Blue-light-activated histidine kinase</fullName>
        <ecNumber evidence="2">2.7.13.3</ecNumber>
    </recommendedName>
</protein>
<evidence type="ECO:0000256" key="1">
    <source>
        <dbReference type="ARBA" id="ARBA00000085"/>
    </source>
</evidence>
<keyword evidence="13" id="KW-0157">Chromophore</keyword>
<dbReference type="Pfam" id="PF13188">
    <property type="entry name" value="PAS_8"/>
    <property type="match status" value="3"/>
</dbReference>
<comment type="catalytic activity">
    <reaction evidence="1">
        <text>ATP + protein L-histidine = ADP + protein N-phospho-L-histidine.</text>
        <dbReference type="EC" id="2.7.13.3"/>
    </reaction>
</comment>
<evidence type="ECO:0000256" key="10">
    <source>
        <dbReference type="ARBA" id="ARBA00022741"/>
    </source>
</evidence>
<dbReference type="FunFam" id="3.30.450.20:FF:000099">
    <property type="entry name" value="Sensory box sensor histidine kinase"/>
    <property type="match status" value="1"/>
</dbReference>
<evidence type="ECO:0000256" key="7">
    <source>
        <dbReference type="ARBA" id="ARBA00022630"/>
    </source>
</evidence>
<keyword evidence="10" id="KW-0547">Nucleotide-binding</keyword>
<dbReference type="PROSITE" id="PS50112">
    <property type="entry name" value="PAS"/>
    <property type="match status" value="2"/>
</dbReference>
<keyword evidence="12" id="KW-0067">ATP-binding</keyword>
<dbReference type="PANTHER" id="PTHR43304:SF1">
    <property type="entry name" value="PAC DOMAIN-CONTAINING PROTEIN"/>
    <property type="match status" value="1"/>
</dbReference>
<evidence type="ECO:0000256" key="8">
    <source>
        <dbReference type="ARBA" id="ARBA00022643"/>
    </source>
</evidence>
<dbReference type="Pfam" id="PF08447">
    <property type="entry name" value="PAS_3"/>
    <property type="match status" value="1"/>
</dbReference>
<keyword evidence="9" id="KW-0808">Transferase</keyword>
<dbReference type="Pfam" id="PF07536">
    <property type="entry name" value="HWE_HK"/>
    <property type="match status" value="1"/>
</dbReference>
<dbReference type="PANTHER" id="PTHR43304">
    <property type="entry name" value="PHYTOCHROME-LIKE PROTEIN CPH1"/>
    <property type="match status" value="1"/>
</dbReference>
<evidence type="ECO:0000256" key="12">
    <source>
        <dbReference type="ARBA" id="ARBA00022840"/>
    </source>
</evidence>
<keyword evidence="11" id="KW-0418">Kinase</keyword>
<dbReference type="Gene3D" id="3.30.450.20">
    <property type="entry name" value="PAS domain"/>
    <property type="match status" value="6"/>
</dbReference>
<dbReference type="NCBIfam" id="TIGR00229">
    <property type="entry name" value="sensory_box"/>
    <property type="match status" value="4"/>
</dbReference>
<dbReference type="GO" id="GO:0005524">
    <property type="term" value="F:ATP binding"/>
    <property type="evidence" value="ECO:0007669"/>
    <property type="project" value="UniProtKB-KW"/>
</dbReference>
<comment type="caution">
    <text evidence="17">The sequence shown here is derived from an EMBL/GenBank/DDBJ whole genome shotgun (WGS) entry which is preliminary data.</text>
</comment>
<evidence type="ECO:0000256" key="2">
    <source>
        <dbReference type="ARBA" id="ARBA00012438"/>
    </source>
</evidence>
<name>A0A370HBK4_9HYPH</name>
<reference evidence="17 18" key="1">
    <citation type="submission" date="2018-07" db="EMBL/GenBank/DDBJ databases">
        <title>Genomic Encyclopedia of Type Strains, Phase IV (KMG-IV): sequencing the most valuable type-strain genomes for metagenomic binning, comparative biology and taxonomic classification.</title>
        <authorList>
            <person name="Goeker M."/>
        </authorList>
    </citation>
    <scope>NUCLEOTIDE SEQUENCE [LARGE SCALE GENOMIC DNA]</scope>
    <source>
        <strain evidence="17 18">DSM 14364</strain>
    </source>
</reference>
<evidence type="ECO:0000256" key="9">
    <source>
        <dbReference type="ARBA" id="ARBA00022679"/>
    </source>
</evidence>
<evidence type="ECO:0000256" key="4">
    <source>
        <dbReference type="ARBA" id="ARBA00022543"/>
    </source>
</evidence>
<evidence type="ECO:0000259" key="16">
    <source>
        <dbReference type="PROSITE" id="PS50113"/>
    </source>
</evidence>
<dbReference type="InterPro" id="IPR000014">
    <property type="entry name" value="PAS"/>
</dbReference>
<evidence type="ECO:0000256" key="5">
    <source>
        <dbReference type="ARBA" id="ARBA00022553"/>
    </source>
</evidence>
<accession>A0A370HBK4</accession>
<dbReference type="InterPro" id="IPR011102">
    <property type="entry name" value="Sig_transdc_His_kinase_HWE"/>
</dbReference>